<evidence type="ECO:0000313" key="6">
    <source>
        <dbReference type="Proteomes" id="UP001231189"/>
    </source>
</evidence>
<evidence type="ECO:0000256" key="1">
    <source>
        <dbReference type="ARBA" id="ARBA00007626"/>
    </source>
</evidence>
<feature type="repeat" description="PPR" evidence="4">
    <location>
        <begin position="429"/>
        <end position="463"/>
    </location>
</feature>
<organism evidence="5 6">
    <name type="scientific">Lolium multiflorum</name>
    <name type="common">Italian ryegrass</name>
    <name type="synonym">Lolium perenne subsp. multiflorum</name>
    <dbReference type="NCBI Taxonomy" id="4521"/>
    <lineage>
        <taxon>Eukaryota</taxon>
        <taxon>Viridiplantae</taxon>
        <taxon>Streptophyta</taxon>
        <taxon>Embryophyta</taxon>
        <taxon>Tracheophyta</taxon>
        <taxon>Spermatophyta</taxon>
        <taxon>Magnoliopsida</taxon>
        <taxon>Liliopsida</taxon>
        <taxon>Poales</taxon>
        <taxon>Poaceae</taxon>
        <taxon>BOP clade</taxon>
        <taxon>Pooideae</taxon>
        <taxon>Poodae</taxon>
        <taxon>Poeae</taxon>
        <taxon>Poeae Chloroplast Group 2 (Poeae type)</taxon>
        <taxon>Loliodinae</taxon>
        <taxon>Loliinae</taxon>
        <taxon>Lolium</taxon>
    </lineage>
</organism>
<dbReference type="PANTHER" id="PTHR47447">
    <property type="entry name" value="OS03G0856100 PROTEIN"/>
    <property type="match status" value="1"/>
</dbReference>
<comment type="caution">
    <text evidence="5">The sequence shown here is derived from an EMBL/GenBank/DDBJ whole genome shotgun (WGS) entry which is preliminary data.</text>
</comment>
<dbReference type="EMBL" id="JAUUTY010000001">
    <property type="protein sequence ID" value="KAK1692629.1"/>
    <property type="molecule type" value="Genomic_DNA"/>
</dbReference>
<evidence type="ECO:0008006" key="7">
    <source>
        <dbReference type="Google" id="ProtNLM"/>
    </source>
</evidence>
<keyword evidence="3" id="KW-0809">Transit peptide</keyword>
<accession>A0AAD8X3H0</accession>
<feature type="repeat" description="PPR" evidence="4">
    <location>
        <begin position="394"/>
        <end position="428"/>
    </location>
</feature>
<evidence type="ECO:0000256" key="3">
    <source>
        <dbReference type="ARBA" id="ARBA00022946"/>
    </source>
</evidence>
<evidence type="ECO:0000256" key="4">
    <source>
        <dbReference type="PROSITE-ProRule" id="PRU00708"/>
    </source>
</evidence>
<comment type="similarity">
    <text evidence="1">Belongs to the PPR family. P subfamily.</text>
</comment>
<dbReference type="PROSITE" id="PS51375">
    <property type="entry name" value="PPR"/>
    <property type="match status" value="6"/>
</dbReference>
<dbReference type="NCBIfam" id="TIGR00756">
    <property type="entry name" value="PPR"/>
    <property type="match status" value="5"/>
</dbReference>
<dbReference type="PANTHER" id="PTHR47447:SF17">
    <property type="entry name" value="OS12G0638900 PROTEIN"/>
    <property type="match status" value="1"/>
</dbReference>
<gene>
    <name evidence="5" type="ORF">QYE76_009326</name>
</gene>
<dbReference type="Proteomes" id="UP001231189">
    <property type="component" value="Unassembled WGS sequence"/>
</dbReference>
<sequence>MAHLHSTEPMSLLLLHHLHRPSSPLVAAFAAATMRARAGTLCPDDAHQLLDELLHQATPVPEHKHPLNDFLAALAGGAVHRSHLPSASPQPSAILPRPLSQDGLAANALIGRCRAMSSSSPTSPTLRVWSPIAAFSAATASVHKGTLSAEDAHHMFDKLLRQATPVPGRFLNAFLAALARAPPSDACRDGPALALALFNRVCREEEEGLQVAPLSGHTYNILMDCCCRARRPDLGLAIFGLFLRTGMKTNPIIVSTFLKCLCYAKRTDEAVDVLLRRMPDLGCAPNTFFSYNIVAKGLCDDGRSQQALDLLQMVVKQGGTCSLGVVSYTTVIDGFLKEGQVSKACNLFHGMKQQRVMPNVVTYTSIIGALFKARAVDKAELFLRQMLHDGVQPNKLTYNIMIHGYSSLGQWKEASKMLKEMKSQGLTLNIATWNSLITSLHKHGRSHEAAGVFHSITAKCQEPQA</sequence>
<dbReference type="Gene3D" id="1.25.40.10">
    <property type="entry name" value="Tetratricopeptide repeat domain"/>
    <property type="match status" value="3"/>
</dbReference>
<feature type="repeat" description="PPR" evidence="4">
    <location>
        <begin position="215"/>
        <end position="249"/>
    </location>
</feature>
<evidence type="ECO:0000256" key="2">
    <source>
        <dbReference type="ARBA" id="ARBA00022737"/>
    </source>
</evidence>
<dbReference type="Pfam" id="PF13041">
    <property type="entry name" value="PPR_2"/>
    <property type="match status" value="2"/>
</dbReference>
<feature type="repeat" description="PPR" evidence="4">
    <location>
        <begin position="324"/>
        <end position="358"/>
    </location>
</feature>
<dbReference type="Pfam" id="PF01535">
    <property type="entry name" value="PPR"/>
    <property type="match status" value="2"/>
</dbReference>
<dbReference type="InterPro" id="IPR002885">
    <property type="entry name" value="PPR_rpt"/>
</dbReference>
<feature type="repeat" description="PPR" evidence="4">
    <location>
        <begin position="250"/>
        <end position="285"/>
    </location>
</feature>
<dbReference type="InterPro" id="IPR011990">
    <property type="entry name" value="TPR-like_helical_dom_sf"/>
</dbReference>
<dbReference type="AlphaFoldDB" id="A0AAD8X3H0"/>
<keyword evidence="2" id="KW-0677">Repeat</keyword>
<proteinExistence type="inferred from homology"/>
<feature type="repeat" description="PPR" evidence="4">
    <location>
        <begin position="359"/>
        <end position="393"/>
    </location>
</feature>
<keyword evidence="6" id="KW-1185">Reference proteome</keyword>
<reference evidence="5" key="1">
    <citation type="submission" date="2023-07" db="EMBL/GenBank/DDBJ databases">
        <title>A chromosome-level genome assembly of Lolium multiflorum.</title>
        <authorList>
            <person name="Chen Y."/>
            <person name="Copetti D."/>
            <person name="Kolliker R."/>
            <person name="Studer B."/>
        </authorList>
    </citation>
    <scope>NUCLEOTIDE SEQUENCE</scope>
    <source>
        <strain evidence="5">02402/16</strain>
        <tissue evidence="5">Leaf</tissue>
    </source>
</reference>
<protein>
    <recommendedName>
        <fullName evidence="7">Pentatricopeptide repeat-containing protein</fullName>
    </recommendedName>
</protein>
<name>A0AAD8X3H0_LOLMU</name>
<evidence type="ECO:0000313" key="5">
    <source>
        <dbReference type="EMBL" id="KAK1692629.1"/>
    </source>
</evidence>